<dbReference type="AlphaFoldDB" id="A0A1V0HK00"/>
<keyword evidence="2" id="KW-1185">Reference proteome</keyword>
<dbReference type="Proteomes" id="UP000242793">
    <property type="component" value="Chromosome"/>
</dbReference>
<accession>A0A1V0HK00</accession>
<evidence type="ECO:0000313" key="2">
    <source>
        <dbReference type="Proteomes" id="UP000242793"/>
    </source>
</evidence>
<organism evidence="1 2">
    <name type="scientific">Candidatus Riesia pediculischaeffi</name>
    <dbReference type="NCBI Taxonomy" id="428411"/>
    <lineage>
        <taxon>Bacteria</taxon>
        <taxon>Pseudomonadati</taxon>
        <taxon>Pseudomonadota</taxon>
        <taxon>Gammaproteobacteria</taxon>
        <taxon>Enterobacterales</taxon>
        <taxon>Enterobacteriaceae</taxon>
        <taxon>Candidatus Riesia</taxon>
    </lineage>
</organism>
<dbReference type="EMBL" id="CP012839">
    <property type="protein sequence ID" value="ARC53154.1"/>
    <property type="molecule type" value="Genomic_DNA"/>
</dbReference>
<reference evidence="1 2" key="1">
    <citation type="submission" date="2015-10" db="EMBL/GenBank/DDBJ databases">
        <title>Survey of human and primate louse endosymbionts.</title>
        <authorList>
            <person name="Boyd B.M."/>
        </authorList>
    </citation>
    <scope>NUCLEOTIDE SEQUENCE [LARGE SCALE GENOMIC DNA]</scope>
    <source>
        <strain evidence="1 2">PTSK</strain>
    </source>
</reference>
<dbReference type="KEGG" id="rped:AOQ87_00330"/>
<proteinExistence type="predicted"/>
<sequence length="69" mass="8313">MHQNLLLSFEQEMIKIKNKIILIVVSSFKYYHISKNMRTIFIYSSTLKLKNNLPDVYFNSKTYQNTIHK</sequence>
<name>A0A1V0HK00_9ENTR</name>
<gene>
    <name evidence="1" type="ORF">AOQ87_00330</name>
</gene>
<protein>
    <submittedName>
        <fullName evidence="1">Uncharacterized protein</fullName>
    </submittedName>
</protein>
<evidence type="ECO:0000313" key="1">
    <source>
        <dbReference type="EMBL" id="ARC53154.1"/>
    </source>
</evidence>